<dbReference type="EMBL" id="CP073100">
    <property type="protein sequence ID" value="QUE52908.1"/>
    <property type="molecule type" value="Genomic_DNA"/>
</dbReference>
<feature type="domain" description="Ysc84 actin-binding" evidence="2">
    <location>
        <begin position="103"/>
        <end position="186"/>
    </location>
</feature>
<organism evidence="3 4">
    <name type="scientific">Luteolibacter ambystomatis</name>
    <dbReference type="NCBI Taxonomy" id="2824561"/>
    <lineage>
        <taxon>Bacteria</taxon>
        <taxon>Pseudomonadati</taxon>
        <taxon>Verrucomicrobiota</taxon>
        <taxon>Verrucomicrobiia</taxon>
        <taxon>Verrucomicrobiales</taxon>
        <taxon>Verrucomicrobiaceae</taxon>
        <taxon>Luteolibacter</taxon>
    </lineage>
</organism>
<name>A0A975J2P3_9BACT</name>
<feature type="chain" id="PRO_5036708850" description="Ysc84 actin-binding domain-containing protein" evidence="1">
    <location>
        <begin position="25"/>
        <end position="192"/>
    </location>
</feature>
<keyword evidence="1" id="KW-0732">Signal</keyword>
<dbReference type="RefSeq" id="WP_211634252.1">
    <property type="nucleotide sequence ID" value="NZ_CP073100.1"/>
</dbReference>
<proteinExistence type="predicted"/>
<evidence type="ECO:0000259" key="2">
    <source>
        <dbReference type="Pfam" id="PF04366"/>
    </source>
</evidence>
<evidence type="ECO:0000256" key="1">
    <source>
        <dbReference type="SAM" id="SignalP"/>
    </source>
</evidence>
<dbReference type="Pfam" id="PF04366">
    <property type="entry name" value="Ysc84"/>
    <property type="match status" value="1"/>
</dbReference>
<sequence>MKATYLAAPVLAAASMLLSNCAHEPVTQANASNASGGKIAADSRAALNHLYAENPSARRMGNRAAGVLVFPHIWKGAFIYGAEGGNGTLFVNDRVHGFYQTAGGSWGLQAGLQKSGYALFMFDRNALAHLNDAAGWDVGSQPGLTIVDRGGSAALTAKTLDKGVYAYTFGQKGLMADVSIKGSKITRIHPGR</sequence>
<dbReference type="Proteomes" id="UP000676169">
    <property type="component" value="Chromosome"/>
</dbReference>
<keyword evidence="4" id="KW-1185">Reference proteome</keyword>
<feature type="signal peptide" evidence="1">
    <location>
        <begin position="1"/>
        <end position="24"/>
    </location>
</feature>
<reference evidence="3" key="1">
    <citation type="submission" date="2021-04" db="EMBL/GenBank/DDBJ databases">
        <title>Luteolibacter sp. 32A isolated from the skin of an Anderson's salamander (Ambystoma andersonii).</title>
        <authorList>
            <person name="Spergser J."/>
            <person name="Busse H.-J."/>
        </authorList>
    </citation>
    <scope>NUCLEOTIDE SEQUENCE</scope>
    <source>
        <strain evidence="3">32A</strain>
    </source>
</reference>
<evidence type="ECO:0000313" key="3">
    <source>
        <dbReference type="EMBL" id="QUE52908.1"/>
    </source>
</evidence>
<protein>
    <recommendedName>
        <fullName evidence="2">Ysc84 actin-binding domain-containing protein</fullName>
    </recommendedName>
</protein>
<dbReference type="InterPro" id="IPR007461">
    <property type="entry name" value="Ysc84_actin-binding"/>
</dbReference>
<accession>A0A975J2P3</accession>
<gene>
    <name evidence="3" type="ORF">KBB96_08445</name>
</gene>
<dbReference type="KEGG" id="lamb:KBB96_08445"/>
<evidence type="ECO:0000313" key="4">
    <source>
        <dbReference type="Proteomes" id="UP000676169"/>
    </source>
</evidence>
<dbReference type="AlphaFoldDB" id="A0A975J2P3"/>